<comment type="similarity">
    <text evidence="5">Belongs to the ABC-2 integral membrane protein family.</text>
</comment>
<dbReference type="PANTHER" id="PTHR43027">
    <property type="entry name" value="DOXORUBICIN RESISTANCE ABC TRANSPORTER PERMEASE PROTEIN DRRC-RELATED"/>
    <property type="match status" value="1"/>
</dbReference>
<sequence length="238" mass="26352">MKTFWLLYQSEAKLSMREMSSVIFGIFVPVGIICLMAFMDPDNHSLNTNFVAVSTVGICSAGVMGLPLALSSYRERKILKRYQVTPISPAQLLFAHLLFCFTISIVSMLLILGVLITCFQFSYVGHWGQFISAYLLVMVSIHAIGLIVASLSPSEKATGAINSAIFFPMFFLSGATVPYEILPTGLQKVADVMPLTQGIKLLKAVTFHEETGIFFTITLLVVITLIGLFVAVRYFRWE</sequence>
<feature type="transmembrane region" description="Helical" evidence="5">
    <location>
        <begin position="129"/>
        <end position="148"/>
    </location>
</feature>
<evidence type="ECO:0000259" key="6">
    <source>
        <dbReference type="PROSITE" id="PS51012"/>
    </source>
</evidence>
<feature type="transmembrane region" description="Helical" evidence="5">
    <location>
        <begin position="160"/>
        <end position="179"/>
    </location>
</feature>
<dbReference type="GO" id="GO:0005886">
    <property type="term" value="C:plasma membrane"/>
    <property type="evidence" value="ECO:0007669"/>
    <property type="project" value="UniProtKB-SubCell"/>
</dbReference>
<accession>A0A376H995</accession>
<keyword evidence="8" id="KW-1185">Reference proteome</keyword>
<comment type="subcellular location">
    <subcellularLocation>
        <location evidence="5">Cell membrane</location>
        <topology evidence="5">Multi-pass membrane protein</topology>
    </subcellularLocation>
    <subcellularLocation>
        <location evidence="1">Membrane</location>
        <topology evidence="1">Multi-pass membrane protein</topology>
    </subcellularLocation>
</comment>
<evidence type="ECO:0000313" key="7">
    <source>
        <dbReference type="EMBL" id="STD84719.1"/>
    </source>
</evidence>
<dbReference type="OrthoDB" id="9774758at2"/>
<reference evidence="7 8" key="1">
    <citation type="submission" date="2018-06" db="EMBL/GenBank/DDBJ databases">
        <authorList>
            <consortium name="Pathogen Informatics"/>
            <person name="Doyle S."/>
        </authorList>
    </citation>
    <scope>NUCLEOTIDE SEQUENCE [LARGE SCALE GENOMIC DNA]</scope>
    <source>
        <strain evidence="7 8">NCTC12360</strain>
    </source>
</reference>
<dbReference type="InterPro" id="IPR052902">
    <property type="entry name" value="ABC-2_transporter"/>
</dbReference>
<dbReference type="Proteomes" id="UP000254807">
    <property type="component" value="Unassembled WGS sequence"/>
</dbReference>
<evidence type="ECO:0000313" key="8">
    <source>
        <dbReference type="Proteomes" id="UP000254807"/>
    </source>
</evidence>
<keyword evidence="5" id="KW-1003">Cell membrane</keyword>
<dbReference type="InterPro" id="IPR047817">
    <property type="entry name" value="ABC2_TM_bact-type"/>
</dbReference>
<gene>
    <name evidence="7" type="ORF">NCTC12360_03266</name>
</gene>
<protein>
    <recommendedName>
        <fullName evidence="5">Transport permease protein</fullName>
    </recommendedName>
</protein>
<evidence type="ECO:0000256" key="3">
    <source>
        <dbReference type="ARBA" id="ARBA00022989"/>
    </source>
</evidence>
<feature type="transmembrane region" description="Helical" evidence="5">
    <location>
        <begin position="92"/>
        <end position="123"/>
    </location>
</feature>
<dbReference type="PANTHER" id="PTHR43027:SF2">
    <property type="entry name" value="TRANSPORT PERMEASE PROTEIN"/>
    <property type="match status" value="1"/>
</dbReference>
<dbReference type="EMBL" id="UFYW01000001">
    <property type="protein sequence ID" value="STD84719.1"/>
    <property type="molecule type" value="Genomic_DNA"/>
</dbReference>
<feature type="domain" description="ABC transmembrane type-2" evidence="6">
    <location>
        <begin position="20"/>
        <end position="238"/>
    </location>
</feature>
<evidence type="ECO:0000256" key="4">
    <source>
        <dbReference type="ARBA" id="ARBA00023136"/>
    </source>
</evidence>
<feature type="transmembrane region" description="Helical" evidence="5">
    <location>
        <begin position="213"/>
        <end position="235"/>
    </location>
</feature>
<keyword evidence="5" id="KW-0813">Transport</keyword>
<feature type="transmembrane region" description="Helical" evidence="5">
    <location>
        <begin position="51"/>
        <end position="71"/>
    </location>
</feature>
<keyword evidence="2 5" id="KW-0812">Transmembrane</keyword>
<dbReference type="PROSITE" id="PS51012">
    <property type="entry name" value="ABC_TM2"/>
    <property type="match status" value="1"/>
</dbReference>
<evidence type="ECO:0000256" key="1">
    <source>
        <dbReference type="ARBA" id="ARBA00004141"/>
    </source>
</evidence>
<evidence type="ECO:0000256" key="2">
    <source>
        <dbReference type="ARBA" id="ARBA00022692"/>
    </source>
</evidence>
<feature type="transmembrane region" description="Helical" evidence="5">
    <location>
        <begin position="21"/>
        <end position="39"/>
    </location>
</feature>
<keyword evidence="4 5" id="KW-0472">Membrane</keyword>
<dbReference type="Pfam" id="PF01061">
    <property type="entry name" value="ABC2_membrane"/>
    <property type="match status" value="1"/>
</dbReference>
<dbReference type="AlphaFoldDB" id="A0A376H995"/>
<dbReference type="InterPro" id="IPR013525">
    <property type="entry name" value="ABC2_TM"/>
</dbReference>
<dbReference type="RefSeq" id="WP_060813868.1">
    <property type="nucleotide sequence ID" value="NZ_JBHULA010000035.1"/>
</dbReference>
<name>A0A376H995_ENTGA</name>
<keyword evidence="3 5" id="KW-1133">Transmembrane helix</keyword>
<dbReference type="GO" id="GO:0140359">
    <property type="term" value="F:ABC-type transporter activity"/>
    <property type="evidence" value="ECO:0007669"/>
    <property type="project" value="InterPro"/>
</dbReference>
<organism evidence="7 8">
    <name type="scientific">Enterococcus gallinarum</name>
    <dbReference type="NCBI Taxonomy" id="1353"/>
    <lineage>
        <taxon>Bacteria</taxon>
        <taxon>Bacillati</taxon>
        <taxon>Bacillota</taxon>
        <taxon>Bacilli</taxon>
        <taxon>Lactobacillales</taxon>
        <taxon>Enterococcaceae</taxon>
        <taxon>Enterococcus</taxon>
    </lineage>
</organism>
<proteinExistence type="inferred from homology"/>
<evidence type="ECO:0000256" key="5">
    <source>
        <dbReference type="RuleBase" id="RU361157"/>
    </source>
</evidence>